<dbReference type="RefSeq" id="WP_331689349.1">
    <property type="nucleotide sequence ID" value="NZ_JAZHBN010000003.1"/>
</dbReference>
<keyword evidence="4 5" id="KW-0472">Membrane</keyword>
<dbReference type="EMBL" id="JAZHBO010000001">
    <property type="protein sequence ID" value="MEF2155196.1"/>
    <property type="molecule type" value="Genomic_DNA"/>
</dbReference>
<keyword evidence="2 5" id="KW-0812">Transmembrane</keyword>
<gene>
    <name evidence="7" type="ORF">V3390_02975</name>
</gene>
<dbReference type="PANTHER" id="PTHR43471:SF3">
    <property type="entry name" value="ABC TRANSPORTER PERMEASE PROTEIN NATB"/>
    <property type="match status" value="1"/>
</dbReference>
<dbReference type="Pfam" id="PF12698">
    <property type="entry name" value="ABC2_membrane_3"/>
    <property type="match status" value="1"/>
</dbReference>
<comment type="caution">
    <text evidence="7">The sequence shown here is derived from an EMBL/GenBank/DDBJ whole genome shotgun (WGS) entry which is preliminary data.</text>
</comment>
<evidence type="ECO:0000256" key="3">
    <source>
        <dbReference type="ARBA" id="ARBA00022989"/>
    </source>
</evidence>
<evidence type="ECO:0000256" key="1">
    <source>
        <dbReference type="ARBA" id="ARBA00004141"/>
    </source>
</evidence>
<evidence type="ECO:0000313" key="7">
    <source>
        <dbReference type="EMBL" id="MEF2155196.1"/>
    </source>
</evidence>
<keyword evidence="3 5" id="KW-1133">Transmembrane helix</keyword>
<name>A0ABU7UZG6_9GAMM</name>
<evidence type="ECO:0000256" key="4">
    <source>
        <dbReference type="ARBA" id="ARBA00023136"/>
    </source>
</evidence>
<feature type="transmembrane region" description="Helical" evidence="5">
    <location>
        <begin position="275"/>
        <end position="300"/>
    </location>
</feature>
<feature type="transmembrane region" description="Helical" evidence="5">
    <location>
        <begin position="364"/>
        <end position="384"/>
    </location>
</feature>
<sequence length="395" mass="43349">MKTTAFLSFVTVLRKELMDTFRDRRTMINLLLVSPLLYPLLLIGMGKVAKDRTETQLQQPITLAVVNREAAPNLMNFLKAAGINATDAPKDVEAQIRDQRLDMALVVDEEYPENFRTGEPATVEIMTDSTRRNADTLVGRLRDALDVYNNQVGSLRLTVRGVSPLLVKPVNVGTRDLAPAAAKKNGFLAFMLPYLLMLTAFLGGAALLFEATAGEREHQSMEPLLTTASKRGSIVSGKMGAATVIGILSIVLTLLGFKLGALIGGESAKMMDVPFVTIISLVFILLPLVVLGAALLTWLAARAKTMKEAQSLIVILMLMPMIPGVLLMINPIKEKLWHFAVPFLSQNQLIQKLLREEWISPQVWATYFAGAFGVAAVFWVLAVLRYNDERLAISG</sequence>
<protein>
    <submittedName>
        <fullName evidence="7">ABC transporter permease</fullName>
    </submittedName>
</protein>
<feature type="transmembrane region" description="Helical" evidence="5">
    <location>
        <begin position="187"/>
        <end position="209"/>
    </location>
</feature>
<keyword evidence="8" id="KW-1185">Reference proteome</keyword>
<feature type="transmembrane region" description="Helical" evidence="5">
    <location>
        <begin position="239"/>
        <end position="263"/>
    </location>
</feature>
<organism evidence="7 8">
    <name type="scientific">Aquilutibacter rugosus</name>
    <dbReference type="NCBI Taxonomy" id="3115820"/>
    <lineage>
        <taxon>Bacteria</taxon>
        <taxon>Pseudomonadati</taxon>
        <taxon>Pseudomonadota</taxon>
        <taxon>Gammaproteobacteria</taxon>
        <taxon>Lysobacterales</taxon>
        <taxon>Lysobacteraceae</taxon>
        <taxon>Aquilutibacter</taxon>
    </lineage>
</organism>
<reference evidence="7 8" key="1">
    <citation type="submission" date="2024-01" db="EMBL/GenBank/DDBJ databases">
        <title>Novel species of the genus Luteimonas isolated from rivers.</title>
        <authorList>
            <person name="Lu H."/>
        </authorList>
    </citation>
    <scope>NUCLEOTIDE SEQUENCE [LARGE SCALE GENOMIC DNA]</scope>
    <source>
        <strain evidence="7 8">FXH3W</strain>
    </source>
</reference>
<feature type="domain" description="ABC-2 type transporter transmembrane" evidence="6">
    <location>
        <begin position="27"/>
        <end position="383"/>
    </location>
</feature>
<feature type="transmembrane region" description="Helical" evidence="5">
    <location>
        <begin position="312"/>
        <end position="332"/>
    </location>
</feature>
<evidence type="ECO:0000256" key="5">
    <source>
        <dbReference type="SAM" id="Phobius"/>
    </source>
</evidence>
<proteinExistence type="predicted"/>
<dbReference type="PANTHER" id="PTHR43471">
    <property type="entry name" value="ABC TRANSPORTER PERMEASE"/>
    <property type="match status" value="1"/>
</dbReference>
<evidence type="ECO:0000256" key="2">
    <source>
        <dbReference type="ARBA" id="ARBA00022692"/>
    </source>
</evidence>
<dbReference type="InterPro" id="IPR013525">
    <property type="entry name" value="ABC2_TM"/>
</dbReference>
<accession>A0ABU7UZG6</accession>
<dbReference type="Proteomes" id="UP001356170">
    <property type="component" value="Unassembled WGS sequence"/>
</dbReference>
<comment type="subcellular location">
    <subcellularLocation>
        <location evidence="1">Membrane</location>
        <topology evidence="1">Multi-pass membrane protein</topology>
    </subcellularLocation>
</comment>
<evidence type="ECO:0000259" key="6">
    <source>
        <dbReference type="Pfam" id="PF12698"/>
    </source>
</evidence>
<evidence type="ECO:0000313" key="8">
    <source>
        <dbReference type="Proteomes" id="UP001356170"/>
    </source>
</evidence>